<feature type="transmembrane region" description="Helical" evidence="5">
    <location>
        <begin position="79"/>
        <end position="100"/>
    </location>
</feature>
<evidence type="ECO:0000313" key="7">
    <source>
        <dbReference type="Proteomes" id="UP000694620"/>
    </source>
</evidence>
<evidence type="ECO:0000256" key="5">
    <source>
        <dbReference type="SAM" id="Phobius"/>
    </source>
</evidence>
<comment type="subcellular location">
    <subcellularLocation>
        <location evidence="1">Membrane</location>
        <topology evidence="1">Multi-pass membrane protein</topology>
    </subcellularLocation>
</comment>
<dbReference type="InterPro" id="IPR039951">
    <property type="entry name" value="TMEM114/TMEM235"/>
</dbReference>
<reference evidence="6" key="2">
    <citation type="submission" date="2025-08" db="UniProtKB">
        <authorList>
            <consortium name="Ensembl"/>
        </authorList>
    </citation>
    <scope>IDENTIFICATION</scope>
</reference>
<dbReference type="InterPro" id="IPR004031">
    <property type="entry name" value="PMP22/EMP/MP20/Claudin"/>
</dbReference>
<dbReference type="GeneTree" id="ENSGT00390000011615"/>
<keyword evidence="2 5" id="KW-0812">Transmembrane</keyword>
<dbReference type="GO" id="GO:0016324">
    <property type="term" value="C:apical plasma membrane"/>
    <property type="evidence" value="ECO:0007669"/>
    <property type="project" value="TreeGrafter"/>
</dbReference>
<sequence length="201" mass="22133">ESCTALALMLLAGLSGIGSFSFLATAIWSEYWYIIQVNKPNITDSGELDSHSGLWNNCEGMCVRRGIFFSLYLAAMRKAIVILLPLSLILLVFGGIFGLVGFLSKSFILLVVTGSYFIICLFTLSGVCIYIAYSHLAYQESVRTFGPQRFAYVNISFGWSLAVAWLSFAMEVVTGLLLLMAAKITTKTTGVHHTISENKER</sequence>
<evidence type="ECO:0000313" key="6">
    <source>
        <dbReference type="Ensembl" id="ENSECRP00000024256.1"/>
    </source>
</evidence>
<dbReference type="AlphaFoldDB" id="A0A8C4SXV8"/>
<feature type="transmembrane region" description="Helical" evidence="5">
    <location>
        <begin position="153"/>
        <end position="179"/>
    </location>
</feature>
<dbReference type="Proteomes" id="UP000694620">
    <property type="component" value="Chromosome 14"/>
</dbReference>
<evidence type="ECO:0000256" key="3">
    <source>
        <dbReference type="ARBA" id="ARBA00022989"/>
    </source>
</evidence>
<dbReference type="PANTHER" id="PTHR20516">
    <property type="entry name" value="TRANSMEMBRANE PROTEIN 114/235 FAMILY MEMBER"/>
    <property type="match status" value="1"/>
</dbReference>
<keyword evidence="3 5" id="KW-1133">Transmembrane helix</keyword>
<name>A0A8C4SXV8_ERPCA</name>
<gene>
    <name evidence="6" type="primary">TMEM235</name>
</gene>
<protein>
    <submittedName>
        <fullName evidence="6">Transmembrane protein 235</fullName>
    </submittedName>
</protein>
<dbReference type="PANTHER" id="PTHR20516:SF1">
    <property type="entry name" value="TRANSMEMBRANE PROTEIN 235"/>
    <property type="match status" value="1"/>
</dbReference>
<accession>A0A8C4SXV8</accession>
<proteinExistence type="predicted"/>
<organism evidence="6 7">
    <name type="scientific">Erpetoichthys calabaricus</name>
    <name type="common">Rope fish</name>
    <name type="synonym">Calamoichthys calabaricus</name>
    <dbReference type="NCBI Taxonomy" id="27687"/>
    <lineage>
        <taxon>Eukaryota</taxon>
        <taxon>Metazoa</taxon>
        <taxon>Chordata</taxon>
        <taxon>Craniata</taxon>
        <taxon>Vertebrata</taxon>
        <taxon>Euteleostomi</taxon>
        <taxon>Actinopterygii</taxon>
        <taxon>Polypteriformes</taxon>
        <taxon>Polypteridae</taxon>
        <taxon>Erpetoichthys</taxon>
    </lineage>
</organism>
<evidence type="ECO:0000256" key="2">
    <source>
        <dbReference type="ARBA" id="ARBA00022692"/>
    </source>
</evidence>
<reference evidence="6" key="1">
    <citation type="submission" date="2021-06" db="EMBL/GenBank/DDBJ databases">
        <authorList>
            <consortium name="Wellcome Sanger Institute Data Sharing"/>
        </authorList>
    </citation>
    <scope>NUCLEOTIDE SEQUENCE [LARGE SCALE GENOMIC DNA]</scope>
</reference>
<evidence type="ECO:0000256" key="4">
    <source>
        <dbReference type="ARBA" id="ARBA00023136"/>
    </source>
</evidence>
<dbReference type="Pfam" id="PF13903">
    <property type="entry name" value="Claudin_2"/>
    <property type="match status" value="1"/>
</dbReference>
<keyword evidence="4 5" id="KW-0472">Membrane</keyword>
<reference evidence="6" key="3">
    <citation type="submission" date="2025-09" db="UniProtKB">
        <authorList>
            <consortium name="Ensembl"/>
        </authorList>
    </citation>
    <scope>IDENTIFICATION</scope>
</reference>
<keyword evidence="7" id="KW-1185">Reference proteome</keyword>
<feature type="transmembrane region" description="Helical" evidence="5">
    <location>
        <begin position="107"/>
        <end position="133"/>
    </location>
</feature>
<dbReference type="Gene3D" id="1.20.140.150">
    <property type="match status" value="1"/>
</dbReference>
<dbReference type="Ensembl" id="ENSECRT00000024789.1">
    <property type="protein sequence ID" value="ENSECRP00000024256.1"/>
    <property type="gene ID" value="ENSECRG00000016413.1"/>
</dbReference>
<evidence type="ECO:0000256" key="1">
    <source>
        <dbReference type="ARBA" id="ARBA00004141"/>
    </source>
</evidence>